<proteinExistence type="predicted"/>
<dbReference type="Proteomes" id="UP000797356">
    <property type="component" value="Chromosome 2"/>
</dbReference>
<organism evidence="3 4">
    <name type="scientific">Cocos nucifera</name>
    <name type="common">Coconut palm</name>
    <dbReference type="NCBI Taxonomy" id="13894"/>
    <lineage>
        <taxon>Eukaryota</taxon>
        <taxon>Viridiplantae</taxon>
        <taxon>Streptophyta</taxon>
        <taxon>Embryophyta</taxon>
        <taxon>Tracheophyta</taxon>
        <taxon>Spermatophyta</taxon>
        <taxon>Magnoliopsida</taxon>
        <taxon>Liliopsida</taxon>
        <taxon>Arecaceae</taxon>
        <taxon>Arecoideae</taxon>
        <taxon>Cocoseae</taxon>
        <taxon>Attaleinae</taxon>
        <taxon>Cocos</taxon>
    </lineage>
</organism>
<dbReference type="AlphaFoldDB" id="A0A8K0I143"/>
<accession>A0A8K0I143</accession>
<evidence type="ECO:0000256" key="2">
    <source>
        <dbReference type="SAM" id="Phobius"/>
    </source>
</evidence>
<feature type="region of interest" description="Disordered" evidence="1">
    <location>
        <begin position="138"/>
        <end position="168"/>
    </location>
</feature>
<feature type="transmembrane region" description="Helical" evidence="2">
    <location>
        <begin position="26"/>
        <end position="47"/>
    </location>
</feature>
<keyword evidence="4" id="KW-1185">Reference proteome</keyword>
<dbReference type="OrthoDB" id="1750077at2759"/>
<name>A0A8K0I143_COCNU</name>
<sequence>MFLGEIAIDHVDRNRKRRVATAIMGVYYGMTMKFLMAYYMVALVIVIRRRRSVPRLISEEGLRNKTFPHLDELTIVFGRDRTIEKAVEAPINVVANIEPEEGMANAIEFVNEEMVDVDWNDNVGLEIIQEDWVGSAFDTQSPNSIQPSQAAGPSSKHLRSKRPRNITNDTPLVRVLSDEL</sequence>
<gene>
    <name evidence="3" type="ORF">COCNU_02G016750</name>
</gene>
<evidence type="ECO:0000313" key="3">
    <source>
        <dbReference type="EMBL" id="KAG1331707.1"/>
    </source>
</evidence>
<keyword evidence="2" id="KW-0472">Membrane</keyword>
<feature type="compositionally biased region" description="Polar residues" evidence="1">
    <location>
        <begin position="138"/>
        <end position="152"/>
    </location>
</feature>
<comment type="caution">
    <text evidence="3">The sequence shown here is derived from an EMBL/GenBank/DDBJ whole genome shotgun (WGS) entry which is preliminary data.</text>
</comment>
<keyword evidence="2" id="KW-0812">Transmembrane</keyword>
<evidence type="ECO:0000313" key="4">
    <source>
        <dbReference type="Proteomes" id="UP000797356"/>
    </source>
</evidence>
<keyword evidence="2" id="KW-1133">Transmembrane helix</keyword>
<reference evidence="3" key="2">
    <citation type="submission" date="2019-07" db="EMBL/GenBank/DDBJ databases">
        <authorList>
            <person name="Yang Y."/>
            <person name="Bocs S."/>
            <person name="Baudouin L."/>
        </authorList>
    </citation>
    <scope>NUCLEOTIDE SEQUENCE</scope>
    <source>
        <tissue evidence="3">Spear leaf of Hainan Tall coconut</tissue>
    </source>
</reference>
<evidence type="ECO:0000256" key="1">
    <source>
        <dbReference type="SAM" id="MobiDB-lite"/>
    </source>
</evidence>
<reference evidence="3" key="1">
    <citation type="journal article" date="2017" name="Gigascience">
        <title>The genome draft of coconut (Cocos nucifera).</title>
        <authorList>
            <person name="Xiao Y."/>
            <person name="Xu P."/>
            <person name="Fan H."/>
            <person name="Baudouin L."/>
            <person name="Xia W."/>
            <person name="Bocs S."/>
            <person name="Xu J."/>
            <person name="Li Q."/>
            <person name="Guo A."/>
            <person name="Zhou L."/>
            <person name="Li J."/>
            <person name="Wu Y."/>
            <person name="Ma Z."/>
            <person name="Armero A."/>
            <person name="Issali A.E."/>
            <person name="Liu N."/>
            <person name="Peng M."/>
            <person name="Yang Y."/>
        </authorList>
    </citation>
    <scope>NUCLEOTIDE SEQUENCE</scope>
    <source>
        <tissue evidence="3">Spear leaf of Hainan Tall coconut</tissue>
    </source>
</reference>
<dbReference type="EMBL" id="CM017873">
    <property type="protein sequence ID" value="KAG1331707.1"/>
    <property type="molecule type" value="Genomic_DNA"/>
</dbReference>
<protein>
    <submittedName>
        <fullName evidence="3">Uncharacterized protein</fullName>
    </submittedName>
</protein>